<dbReference type="Pfam" id="PF03670">
    <property type="entry name" value="UPF0184"/>
    <property type="match status" value="1"/>
</dbReference>
<dbReference type="Proteomes" id="UP000007646">
    <property type="component" value="Unassembled WGS sequence"/>
</dbReference>
<sequence length="84" mass="9277">CQAPNPEVCMQVEVSAEGEDEGFREAQCAAINPTLGRINSCLDHLEKRKDHLSACLQKLLEPNRQMHLKFQQLLGKASSDATSP</sequence>
<keyword evidence="2" id="KW-1185">Reference proteome</keyword>
<dbReference type="GeneTree" id="ENSGT00940000166869"/>
<reference evidence="1" key="3">
    <citation type="submission" date="2025-09" db="UniProtKB">
        <authorList>
            <consortium name="Ensembl"/>
        </authorList>
    </citation>
    <scope>IDENTIFICATION</scope>
    <source>
        <strain evidence="1">Isolate ISIS603380</strain>
    </source>
</reference>
<accession>G3UG29</accession>
<dbReference type="Ensembl" id="ENSLAFT00000027202.1">
    <property type="protein sequence ID" value="ENSLAFP00000026787.1"/>
    <property type="gene ID" value="ENSLAFG00000028101.1"/>
</dbReference>
<dbReference type="HOGENOM" id="CLU_167244_0_0_1"/>
<dbReference type="AlphaFoldDB" id="G3UG29"/>
<dbReference type="OMA" id="FREAQCA"/>
<reference evidence="1 2" key="1">
    <citation type="submission" date="2009-06" db="EMBL/GenBank/DDBJ databases">
        <title>The Genome Sequence of Loxodonta africana (African elephant).</title>
        <authorList>
            <person name="Di Palma F."/>
            <person name="Heiman D."/>
            <person name="Young S."/>
            <person name="Johnson J."/>
            <person name="Lander E.S."/>
            <person name="Lindblad-Toh K."/>
        </authorList>
    </citation>
    <scope>NUCLEOTIDE SEQUENCE [LARGE SCALE GENOMIC DNA]</scope>
    <source>
        <strain evidence="1 2">Isolate ISIS603380</strain>
    </source>
</reference>
<protein>
    <submittedName>
        <fullName evidence="1">Uncharacterized protein</fullName>
    </submittedName>
</protein>
<proteinExistence type="predicted"/>
<dbReference type="eggNOG" id="ENOG502SAFB">
    <property type="taxonomic scope" value="Eukaryota"/>
</dbReference>
<evidence type="ECO:0000313" key="2">
    <source>
        <dbReference type="Proteomes" id="UP000007646"/>
    </source>
</evidence>
<dbReference type="InParanoid" id="G3UG29"/>
<dbReference type="InterPro" id="IPR005374">
    <property type="entry name" value="BBLN_eukaryota"/>
</dbReference>
<name>G3UG29_LOXAF</name>
<dbReference type="PANTHER" id="PTHR34344">
    <property type="entry name" value="UPF0184 PROTEIN C9ORF16"/>
    <property type="match status" value="1"/>
</dbReference>
<dbReference type="FunCoup" id="G3UG29">
    <property type="interactions" value="1"/>
</dbReference>
<evidence type="ECO:0000313" key="1">
    <source>
        <dbReference type="Ensembl" id="ENSLAFP00000026787.1"/>
    </source>
</evidence>
<dbReference type="STRING" id="9785.ENSLAFP00000026787"/>
<organism evidence="1 2">
    <name type="scientific">Loxodonta africana</name>
    <name type="common">African elephant</name>
    <dbReference type="NCBI Taxonomy" id="9785"/>
    <lineage>
        <taxon>Eukaryota</taxon>
        <taxon>Metazoa</taxon>
        <taxon>Chordata</taxon>
        <taxon>Craniata</taxon>
        <taxon>Vertebrata</taxon>
        <taxon>Euteleostomi</taxon>
        <taxon>Mammalia</taxon>
        <taxon>Eutheria</taxon>
        <taxon>Afrotheria</taxon>
        <taxon>Proboscidea</taxon>
        <taxon>Elephantidae</taxon>
        <taxon>Loxodonta</taxon>
    </lineage>
</organism>
<dbReference type="PANTHER" id="PTHR34344:SF1">
    <property type="entry name" value="BUBLIN COILED-COIL PROTEIN"/>
    <property type="match status" value="1"/>
</dbReference>
<reference evidence="1" key="2">
    <citation type="submission" date="2025-08" db="UniProtKB">
        <authorList>
            <consortium name="Ensembl"/>
        </authorList>
    </citation>
    <scope>IDENTIFICATION</scope>
    <source>
        <strain evidence="1">Isolate ISIS603380</strain>
    </source>
</reference>